<keyword evidence="3" id="KW-0067">ATP-binding</keyword>
<dbReference type="SMART" id="SM00382">
    <property type="entry name" value="AAA"/>
    <property type="match status" value="1"/>
</dbReference>
<evidence type="ECO:0000256" key="1">
    <source>
        <dbReference type="SAM" id="Phobius"/>
    </source>
</evidence>
<evidence type="ECO:0000313" key="4">
    <source>
        <dbReference type="Proteomes" id="UP001203423"/>
    </source>
</evidence>
<accession>A0ABT0LCX9</accession>
<dbReference type="InterPro" id="IPR027417">
    <property type="entry name" value="P-loop_NTPase"/>
</dbReference>
<sequence length="538" mass="59595">MTPPESILLPSQEALLLRLQHISLYGEQLILLIGEQGAGKTTMINALLNELDEHSLALVTCPKHCDSDEIRRKVLIQLLKDPVFDDELALPDSLQQAADTLPRAICIVIDDADFLPYEIWAECLALSQLSLAETSIRVICTTADQFLPSLLAQLSSIQTELLLPISIDPLSLEERQSLYDALLLRSEQAPFIVQDIVLSKLSSQKGTPQEVVSQLELALTDNGSLVPKRKSISKMKWTGVFLFLATFVGAMVFLLMPKSSLVVKTNEISQVIEVQNDTFVGAEEKAQQSEALMRKRERLVVQVTGSRSKESDIVSTTGNTIAQMPIVIAKEEPLGLDASVILQAGEAGLKATEIEAYSIAPSIGFSQQVASQKPVLLNQTEVNREASKRDETQVSASTIQVDAKDNVLQTPTSFSTKVLLGVLENTAVESKKQQSSIVWPILVSVMPTQGYTLQLANVTKIETLYRILTKVKDVEGLSVAQYKQGWLVLVGQFGEKEFANKKSLYLIDKYYINKPWVRRWTDLNEYELQVSVPSREIQ</sequence>
<dbReference type="Gene3D" id="3.40.50.300">
    <property type="entry name" value="P-loop containing nucleotide triphosphate hydrolases"/>
    <property type="match status" value="1"/>
</dbReference>
<dbReference type="SUPFAM" id="SSF52540">
    <property type="entry name" value="P-loop containing nucleoside triphosphate hydrolases"/>
    <property type="match status" value="1"/>
</dbReference>
<feature type="transmembrane region" description="Helical" evidence="1">
    <location>
        <begin position="237"/>
        <end position="256"/>
    </location>
</feature>
<dbReference type="Gene3D" id="3.30.70.1070">
    <property type="entry name" value="Sporulation related repeat"/>
    <property type="match status" value="1"/>
</dbReference>
<keyword evidence="1" id="KW-0812">Transmembrane</keyword>
<dbReference type="PANTHER" id="PTHR35894">
    <property type="entry name" value="GENERAL SECRETION PATHWAY PROTEIN A-RELATED"/>
    <property type="match status" value="1"/>
</dbReference>
<dbReference type="InterPro" id="IPR049945">
    <property type="entry name" value="AAA_22"/>
</dbReference>
<feature type="domain" description="AAA+ ATPase" evidence="2">
    <location>
        <begin position="26"/>
        <end position="166"/>
    </location>
</feature>
<organism evidence="3 4">
    <name type="scientific">Shewanella surugensis</name>
    <dbReference type="NCBI Taxonomy" id="212020"/>
    <lineage>
        <taxon>Bacteria</taxon>
        <taxon>Pseudomonadati</taxon>
        <taxon>Pseudomonadota</taxon>
        <taxon>Gammaproteobacteria</taxon>
        <taxon>Alteromonadales</taxon>
        <taxon>Shewanellaceae</taxon>
        <taxon>Shewanella</taxon>
    </lineage>
</organism>
<comment type="caution">
    <text evidence="3">The sequence shown here is derived from an EMBL/GenBank/DDBJ whole genome shotgun (WGS) entry which is preliminary data.</text>
</comment>
<dbReference type="InterPro" id="IPR036680">
    <property type="entry name" value="SPOR-like_sf"/>
</dbReference>
<proteinExistence type="predicted"/>
<dbReference type="PANTHER" id="PTHR35894:SF5">
    <property type="entry name" value="MU-LIKE PROPHAGE FLUMU DNA TRANSPOSITION PROTEIN B"/>
    <property type="match status" value="1"/>
</dbReference>
<name>A0ABT0LCX9_9GAMM</name>
<dbReference type="Proteomes" id="UP001203423">
    <property type="component" value="Unassembled WGS sequence"/>
</dbReference>
<reference evidence="3 4" key="1">
    <citation type="submission" date="2022-01" db="EMBL/GenBank/DDBJ databases">
        <title>Whole genome-based taxonomy of the Shewanellaceae.</title>
        <authorList>
            <person name="Martin-Rodriguez A.J."/>
        </authorList>
    </citation>
    <scope>NUCLEOTIDE SEQUENCE [LARGE SCALE GENOMIC DNA]</scope>
    <source>
        <strain evidence="3 4">DSM 17177</strain>
    </source>
</reference>
<dbReference type="GO" id="GO:0005524">
    <property type="term" value="F:ATP binding"/>
    <property type="evidence" value="ECO:0007669"/>
    <property type="project" value="UniProtKB-KW"/>
</dbReference>
<keyword evidence="4" id="KW-1185">Reference proteome</keyword>
<keyword evidence="3" id="KW-0547">Nucleotide-binding</keyword>
<dbReference type="InterPro" id="IPR052026">
    <property type="entry name" value="ExeA_AAA_ATPase_DNA-bind"/>
</dbReference>
<dbReference type="EMBL" id="JAKIKS010000053">
    <property type="protein sequence ID" value="MCL1125566.1"/>
    <property type="molecule type" value="Genomic_DNA"/>
</dbReference>
<dbReference type="Pfam" id="PF13401">
    <property type="entry name" value="AAA_22"/>
    <property type="match status" value="1"/>
</dbReference>
<dbReference type="CDD" id="cd00009">
    <property type="entry name" value="AAA"/>
    <property type="match status" value="1"/>
</dbReference>
<dbReference type="RefSeq" id="WP_248940877.1">
    <property type="nucleotide sequence ID" value="NZ_JAKIKS010000053.1"/>
</dbReference>
<gene>
    <name evidence="3" type="ORF">L2764_14035</name>
</gene>
<keyword evidence="1" id="KW-0472">Membrane</keyword>
<dbReference type="InterPro" id="IPR003593">
    <property type="entry name" value="AAA+_ATPase"/>
</dbReference>
<keyword evidence="1" id="KW-1133">Transmembrane helix</keyword>
<evidence type="ECO:0000259" key="2">
    <source>
        <dbReference type="SMART" id="SM00382"/>
    </source>
</evidence>
<evidence type="ECO:0000313" key="3">
    <source>
        <dbReference type="EMBL" id="MCL1125566.1"/>
    </source>
</evidence>
<protein>
    <submittedName>
        <fullName evidence="3">ATP-binding protein</fullName>
    </submittedName>
</protein>